<dbReference type="Pfam" id="PF00005">
    <property type="entry name" value="ABC_tran"/>
    <property type="match status" value="1"/>
</dbReference>
<dbReference type="SMART" id="SM00382">
    <property type="entry name" value="AAA"/>
    <property type="match status" value="1"/>
</dbReference>
<sequence>MRDAILVENLGKHFNRYHVTKPFTIMEAVLSGLQRIKPVEHFWALRGVSFTVEGGKMLGVIGHNGAGKSTLLQLLGKVAHPTEGRIKMRGRVGALLDLGAGFHGDLTGRDNLFVTAIVAGLRRQEVAYRLDRIVKFAELEGFIDNPVRTYSSGMMMRLAFSIAVHTDPDILLVDEFLSVGDLSFQVKCLNRITEMKEQGCAIVLVSHDVSQVERLCDRALWLKQGTVMAYGEPEVVAGQYTSEMRSQTQHRTPHRPPQLTRTGAQLQVNQNRFGSLEAEIIDVRFLPKSAIESGDRLQVEIDYRAQPTVDSAIFSVAVSQEDSKPCLDVNSLEAGIPYIPLQEKGTIRLTLDRLDLSSGQYFVNVGIYKQDWSYAYDYHWHVYPLTVDSKTPSKGILQPPMRWEVVSSKTPQLLPPR</sequence>
<keyword evidence="4 6" id="KW-0067">ATP-binding</keyword>
<dbReference type="PROSITE" id="PS00211">
    <property type="entry name" value="ABC_TRANSPORTER_1"/>
    <property type="match status" value="1"/>
</dbReference>
<name>A0A8J7AUG6_9CYAN</name>
<evidence type="ECO:0000313" key="7">
    <source>
        <dbReference type="Proteomes" id="UP000636505"/>
    </source>
</evidence>
<dbReference type="InterPro" id="IPR003439">
    <property type="entry name" value="ABC_transporter-like_ATP-bd"/>
</dbReference>
<keyword evidence="7" id="KW-1185">Reference proteome</keyword>
<gene>
    <name evidence="6" type="ORF">IQ241_06450</name>
</gene>
<accession>A0A8J7AUG6</accession>
<dbReference type="Proteomes" id="UP000636505">
    <property type="component" value="Unassembled WGS sequence"/>
</dbReference>
<evidence type="ECO:0000256" key="1">
    <source>
        <dbReference type="ARBA" id="ARBA00005417"/>
    </source>
</evidence>
<dbReference type="CDD" id="cd03220">
    <property type="entry name" value="ABC_KpsT_Wzt"/>
    <property type="match status" value="1"/>
</dbReference>
<dbReference type="PANTHER" id="PTHR46743">
    <property type="entry name" value="TEICHOIC ACIDS EXPORT ATP-BINDING PROTEIN TAGH"/>
    <property type="match status" value="1"/>
</dbReference>
<dbReference type="Gene3D" id="3.40.50.300">
    <property type="entry name" value="P-loop containing nucleotide triphosphate hydrolases"/>
    <property type="match status" value="1"/>
</dbReference>
<dbReference type="InterPro" id="IPR027417">
    <property type="entry name" value="P-loop_NTPase"/>
</dbReference>
<dbReference type="InterPro" id="IPR017871">
    <property type="entry name" value="ABC_transporter-like_CS"/>
</dbReference>
<protein>
    <submittedName>
        <fullName evidence="6">ABC transporter ATP-binding protein</fullName>
    </submittedName>
</protein>
<feature type="domain" description="ABC transporter" evidence="5">
    <location>
        <begin position="28"/>
        <end position="249"/>
    </location>
</feature>
<dbReference type="Pfam" id="PF14524">
    <property type="entry name" value="Wzt_C"/>
    <property type="match status" value="1"/>
</dbReference>
<keyword evidence="2" id="KW-0813">Transport</keyword>
<dbReference type="InterPro" id="IPR050683">
    <property type="entry name" value="Bact_Polysacc_Export_ATP-bd"/>
</dbReference>
<evidence type="ECO:0000259" key="5">
    <source>
        <dbReference type="PROSITE" id="PS50893"/>
    </source>
</evidence>
<dbReference type="GO" id="GO:0016887">
    <property type="term" value="F:ATP hydrolysis activity"/>
    <property type="evidence" value="ECO:0007669"/>
    <property type="project" value="InterPro"/>
</dbReference>
<organism evidence="6 7">
    <name type="scientific">Vasconcelosia minhoensis LEGE 07310</name>
    <dbReference type="NCBI Taxonomy" id="915328"/>
    <lineage>
        <taxon>Bacteria</taxon>
        <taxon>Bacillati</taxon>
        <taxon>Cyanobacteriota</taxon>
        <taxon>Cyanophyceae</taxon>
        <taxon>Nodosilineales</taxon>
        <taxon>Cymatolegaceae</taxon>
        <taxon>Vasconcelosia</taxon>
        <taxon>Vasconcelosia minhoensis</taxon>
    </lineage>
</organism>
<comment type="caution">
    <text evidence="6">The sequence shown here is derived from an EMBL/GenBank/DDBJ whole genome shotgun (WGS) entry which is preliminary data.</text>
</comment>
<proteinExistence type="inferred from homology"/>
<dbReference type="InterPro" id="IPR003593">
    <property type="entry name" value="AAA+_ATPase"/>
</dbReference>
<dbReference type="GO" id="GO:0005524">
    <property type="term" value="F:ATP binding"/>
    <property type="evidence" value="ECO:0007669"/>
    <property type="project" value="UniProtKB-KW"/>
</dbReference>
<dbReference type="GO" id="GO:0140359">
    <property type="term" value="F:ABC-type transporter activity"/>
    <property type="evidence" value="ECO:0007669"/>
    <property type="project" value="InterPro"/>
</dbReference>
<evidence type="ECO:0000256" key="2">
    <source>
        <dbReference type="ARBA" id="ARBA00022448"/>
    </source>
</evidence>
<keyword evidence="3" id="KW-0547">Nucleotide-binding</keyword>
<dbReference type="RefSeq" id="WP_193905599.1">
    <property type="nucleotide sequence ID" value="NZ_JADEXG010000010.1"/>
</dbReference>
<evidence type="ECO:0000313" key="6">
    <source>
        <dbReference type="EMBL" id="MBE9076938.1"/>
    </source>
</evidence>
<dbReference type="InterPro" id="IPR015860">
    <property type="entry name" value="ABC_transpr_TagH-like"/>
</dbReference>
<dbReference type="Gene3D" id="2.70.50.60">
    <property type="entry name" value="abc- transporter (atp binding component) like domain"/>
    <property type="match status" value="1"/>
</dbReference>
<comment type="similarity">
    <text evidence="1">Belongs to the ABC transporter superfamily.</text>
</comment>
<dbReference type="GO" id="GO:0016020">
    <property type="term" value="C:membrane"/>
    <property type="evidence" value="ECO:0007669"/>
    <property type="project" value="InterPro"/>
</dbReference>
<dbReference type="CDD" id="cd10147">
    <property type="entry name" value="Wzt_C-like"/>
    <property type="match status" value="1"/>
</dbReference>
<evidence type="ECO:0000256" key="3">
    <source>
        <dbReference type="ARBA" id="ARBA00022741"/>
    </source>
</evidence>
<dbReference type="EMBL" id="JADEXG010000010">
    <property type="protein sequence ID" value="MBE9076938.1"/>
    <property type="molecule type" value="Genomic_DNA"/>
</dbReference>
<dbReference type="InterPro" id="IPR029439">
    <property type="entry name" value="Wzt_C"/>
</dbReference>
<dbReference type="PROSITE" id="PS50893">
    <property type="entry name" value="ABC_TRANSPORTER_2"/>
    <property type="match status" value="1"/>
</dbReference>
<dbReference type="AlphaFoldDB" id="A0A8J7AUG6"/>
<reference evidence="6" key="1">
    <citation type="submission" date="2020-10" db="EMBL/GenBank/DDBJ databases">
        <authorList>
            <person name="Castelo-Branco R."/>
            <person name="Eusebio N."/>
            <person name="Adriana R."/>
            <person name="Vieira A."/>
            <person name="Brugerolle De Fraissinette N."/>
            <person name="Rezende De Castro R."/>
            <person name="Schneider M.P."/>
            <person name="Vasconcelos V."/>
            <person name="Leao P.N."/>
        </authorList>
    </citation>
    <scope>NUCLEOTIDE SEQUENCE</scope>
    <source>
        <strain evidence="6">LEGE 07310</strain>
    </source>
</reference>
<dbReference type="SUPFAM" id="SSF52540">
    <property type="entry name" value="P-loop containing nucleoside triphosphate hydrolases"/>
    <property type="match status" value="1"/>
</dbReference>
<dbReference type="PANTHER" id="PTHR46743:SF2">
    <property type="entry name" value="TEICHOIC ACIDS EXPORT ATP-BINDING PROTEIN TAGH"/>
    <property type="match status" value="1"/>
</dbReference>
<evidence type="ECO:0000256" key="4">
    <source>
        <dbReference type="ARBA" id="ARBA00022840"/>
    </source>
</evidence>